<evidence type="ECO:0000313" key="1">
    <source>
        <dbReference type="EMBL" id="MFD1104442.1"/>
    </source>
</evidence>
<sequence>MTLPTDRFGLSPKRQQLCSRENALRVAGRIFDNYPKRISILNTGDPLQPFRISVDPANRDQIVAEMVA</sequence>
<protein>
    <submittedName>
        <fullName evidence="1">Uncharacterized protein</fullName>
    </submittedName>
</protein>
<dbReference type="Proteomes" id="UP001597203">
    <property type="component" value="Unassembled WGS sequence"/>
</dbReference>
<gene>
    <name evidence="1" type="ORF">ACFQ24_06095</name>
</gene>
<dbReference type="EMBL" id="JBHTLS010000099">
    <property type="protein sequence ID" value="MFD1104442.1"/>
    <property type="molecule type" value="Genomic_DNA"/>
</dbReference>
<keyword evidence="2" id="KW-1185">Reference proteome</keyword>
<proteinExistence type="predicted"/>
<organism evidence="1 2">
    <name type="scientific">Sphingobium olei</name>
    <dbReference type="NCBI Taxonomy" id="420955"/>
    <lineage>
        <taxon>Bacteria</taxon>
        <taxon>Pseudomonadati</taxon>
        <taxon>Pseudomonadota</taxon>
        <taxon>Alphaproteobacteria</taxon>
        <taxon>Sphingomonadales</taxon>
        <taxon>Sphingomonadaceae</taxon>
        <taxon>Sphingobium</taxon>
    </lineage>
</organism>
<comment type="caution">
    <text evidence="1">The sequence shown here is derived from an EMBL/GenBank/DDBJ whole genome shotgun (WGS) entry which is preliminary data.</text>
</comment>
<name>A0ABW3NYH6_9SPHN</name>
<dbReference type="RefSeq" id="WP_275490291.1">
    <property type="nucleotide sequence ID" value="NZ_JBHTLS010000099.1"/>
</dbReference>
<accession>A0ABW3NYH6</accession>
<evidence type="ECO:0000313" key="2">
    <source>
        <dbReference type="Proteomes" id="UP001597203"/>
    </source>
</evidence>
<reference evidence="2" key="1">
    <citation type="journal article" date="2019" name="Int. J. Syst. Evol. Microbiol.">
        <title>The Global Catalogue of Microorganisms (GCM) 10K type strain sequencing project: providing services to taxonomists for standard genome sequencing and annotation.</title>
        <authorList>
            <consortium name="The Broad Institute Genomics Platform"/>
            <consortium name="The Broad Institute Genome Sequencing Center for Infectious Disease"/>
            <person name="Wu L."/>
            <person name="Ma J."/>
        </authorList>
    </citation>
    <scope>NUCLEOTIDE SEQUENCE [LARGE SCALE GENOMIC DNA]</scope>
    <source>
        <strain evidence="2">CCUG 54329</strain>
    </source>
</reference>